<dbReference type="AlphaFoldDB" id="A0A9P6ZI01"/>
<sequence>MPVLLNNLNSVNIFSAFDFIYGSHAFYGGSSEPLAKQVAAYLIEHELVQQFPQDTDKKYLWKKMFPRCTNQAEFVTLPPESAYIDAPDFHANKAPQEHEEGVATLFETIARIACFFYPAAHPRRVRSSYDQLVGKRRKPDVVILQDAANVSSGEVRLDWHHIAAVGEIKYANKVALRSQALEAVINASWFALCSTFGRRYAVGFALCGSVLNMSMVDHGGAVSASDVDTEMFLEEFVQCVIALTMGADEMLGDDKTINAFKVNDDELGQAPTNSLHTMCFQSMYQLNARVFRNPSALGRATSIYAATPLNSTGDQACHRQIVIKDFWPVPEGPFETDYLHYIHRVLEERRVAGDNNLPPSTAFPRPLFGELVLCTDPRTGKDIVDSTCLRRRGTNVEYEQRVHFRAGFSEVAVDLTWFATRKEFFRAILATLKAHKFAVQQCGLLHKDISPSNIFILVRAATTADAVPAFDLPDNFNKSPREYQLGDWGLCMPLESCKFKLTSYKLPSEERSSTSVAPNGLSIQDCGHSGVTAPQDDSKERCERVNKLPEAFNRVGTIATMSSQLLADPHGQIIPHLERHDLESVFWTIFWCLVNCQGPFHDIVRWLAKISQSRTTNIEFDSAMMELLPPFWMQAGLYHYTFRDTLGNWEYYKSLIRPYWHDAAILMGMEKMFNIFMPKGLAQAKSGGGIKFNLAFNQDLGHDQLIDIVEEILTGMGNDVEYLYMTNQFMNGVKNNGQQRYEALLRYSQLPPLHDPDDNLVNHPATTIPPERRPRLPSINSSDISYFAPSLQGSESGCSDMSY</sequence>
<dbReference type="OrthoDB" id="5584477at2759"/>
<organism evidence="3 4">
    <name type="scientific">Suillus placidus</name>
    <dbReference type="NCBI Taxonomy" id="48579"/>
    <lineage>
        <taxon>Eukaryota</taxon>
        <taxon>Fungi</taxon>
        <taxon>Dikarya</taxon>
        <taxon>Basidiomycota</taxon>
        <taxon>Agaricomycotina</taxon>
        <taxon>Agaricomycetes</taxon>
        <taxon>Agaricomycetidae</taxon>
        <taxon>Boletales</taxon>
        <taxon>Suillineae</taxon>
        <taxon>Suillaceae</taxon>
        <taxon>Suillus</taxon>
    </lineage>
</organism>
<comment type="caution">
    <text evidence="3">The sequence shown here is derived from an EMBL/GenBank/DDBJ whole genome shotgun (WGS) entry which is preliminary data.</text>
</comment>
<evidence type="ECO:0000256" key="1">
    <source>
        <dbReference type="SAM" id="MobiDB-lite"/>
    </source>
</evidence>
<proteinExistence type="predicted"/>
<feature type="region of interest" description="Disordered" evidence="1">
    <location>
        <begin position="755"/>
        <end position="781"/>
    </location>
</feature>
<name>A0A9P6ZI01_9AGAM</name>
<accession>A0A9P6ZI01</accession>
<evidence type="ECO:0000313" key="4">
    <source>
        <dbReference type="Proteomes" id="UP000714275"/>
    </source>
</evidence>
<dbReference type="EMBL" id="JABBWD010000101">
    <property type="protein sequence ID" value="KAG1765980.1"/>
    <property type="molecule type" value="Genomic_DNA"/>
</dbReference>
<reference evidence="3" key="1">
    <citation type="journal article" date="2020" name="New Phytol.">
        <title>Comparative genomics reveals dynamic genome evolution in host specialist ectomycorrhizal fungi.</title>
        <authorList>
            <person name="Lofgren L.A."/>
            <person name="Nguyen N.H."/>
            <person name="Vilgalys R."/>
            <person name="Ruytinx J."/>
            <person name="Liao H.L."/>
            <person name="Branco S."/>
            <person name="Kuo A."/>
            <person name="LaButti K."/>
            <person name="Lipzen A."/>
            <person name="Andreopoulos W."/>
            <person name="Pangilinan J."/>
            <person name="Riley R."/>
            <person name="Hundley H."/>
            <person name="Na H."/>
            <person name="Barry K."/>
            <person name="Grigoriev I.V."/>
            <person name="Stajich J.E."/>
            <person name="Kennedy P.G."/>
        </authorList>
    </citation>
    <scope>NUCLEOTIDE SEQUENCE</scope>
    <source>
        <strain evidence="3">DOB743</strain>
    </source>
</reference>
<dbReference type="InterPro" id="IPR040976">
    <property type="entry name" value="Pkinase_fungal"/>
</dbReference>
<dbReference type="PANTHER" id="PTHR38248:SF2">
    <property type="entry name" value="FUNK1 11"/>
    <property type="match status" value="1"/>
</dbReference>
<gene>
    <name evidence="3" type="ORF">EV702DRAFT_1151040</name>
</gene>
<protein>
    <recommendedName>
        <fullName evidence="2">Fungal-type protein kinase domain-containing protein</fullName>
    </recommendedName>
</protein>
<dbReference type="Proteomes" id="UP000714275">
    <property type="component" value="Unassembled WGS sequence"/>
</dbReference>
<dbReference type="Gene3D" id="1.10.510.10">
    <property type="entry name" value="Transferase(Phosphotransferase) domain 1"/>
    <property type="match status" value="1"/>
</dbReference>
<dbReference type="PANTHER" id="PTHR38248">
    <property type="entry name" value="FUNK1 6"/>
    <property type="match status" value="1"/>
</dbReference>
<feature type="domain" description="Fungal-type protein kinase" evidence="2">
    <location>
        <begin position="138"/>
        <end position="457"/>
    </location>
</feature>
<dbReference type="SUPFAM" id="SSF56112">
    <property type="entry name" value="Protein kinase-like (PK-like)"/>
    <property type="match status" value="1"/>
</dbReference>
<evidence type="ECO:0000259" key="2">
    <source>
        <dbReference type="Pfam" id="PF17667"/>
    </source>
</evidence>
<evidence type="ECO:0000313" key="3">
    <source>
        <dbReference type="EMBL" id="KAG1765980.1"/>
    </source>
</evidence>
<dbReference type="Pfam" id="PF17667">
    <property type="entry name" value="Pkinase_fungal"/>
    <property type="match status" value="1"/>
</dbReference>
<keyword evidence="4" id="KW-1185">Reference proteome</keyword>
<dbReference type="InterPro" id="IPR011009">
    <property type="entry name" value="Kinase-like_dom_sf"/>
</dbReference>